<keyword evidence="4" id="KW-1185">Reference proteome</keyword>
<evidence type="ECO:0000259" key="2">
    <source>
        <dbReference type="Pfam" id="PF08242"/>
    </source>
</evidence>
<dbReference type="RefSeq" id="WP_344152466.1">
    <property type="nucleotide sequence ID" value="NZ_BAAABV010000006.1"/>
</dbReference>
<gene>
    <name evidence="3" type="ORF">GCM10010302_08250</name>
</gene>
<dbReference type="EMBL" id="BAAABV010000006">
    <property type="protein sequence ID" value="GAA0273002.1"/>
    <property type="molecule type" value="Genomic_DNA"/>
</dbReference>
<evidence type="ECO:0000313" key="4">
    <source>
        <dbReference type="Proteomes" id="UP001501867"/>
    </source>
</evidence>
<dbReference type="Proteomes" id="UP001501867">
    <property type="component" value="Unassembled WGS sequence"/>
</dbReference>
<accession>A0ABN0V3J6</accession>
<dbReference type="PANTHER" id="PTHR43861">
    <property type="entry name" value="TRANS-ACONITATE 2-METHYLTRANSFERASE-RELATED"/>
    <property type="match status" value="1"/>
</dbReference>
<dbReference type="InterPro" id="IPR029063">
    <property type="entry name" value="SAM-dependent_MTases_sf"/>
</dbReference>
<organism evidence="3 4">
    <name type="scientific">Streptomyces polychromogenes</name>
    <dbReference type="NCBI Taxonomy" id="67342"/>
    <lineage>
        <taxon>Bacteria</taxon>
        <taxon>Bacillati</taxon>
        <taxon>Actinomycetota</taxon>
        <taxon>Actinomycetes</taxon>
        <taxon>Kitasatosporales</taxon>
        <taxon>Streptomycetaceae</taxon>
        <taxon>Streptomyces</taxon>
    </lineage>
</organism>
<proteinExistence type="predicted"/>
<dbReference type="InterPro" id="IPR013217">
    <property type="entry name" value="Methyltransf_12"/>
</dbReference>
<evidence type="ECO:0000256" key="1">
    <source>
        <dbReference type="SAM" id="MobiDB-lite"/>
    </source>
</evidence>
<dbReference type="CDD" id="cd02440">
    <property type="entry name" value="AdoMet_MTases"/>
    <property type="match status" value="1"/>
</dbReference>
<comment type="caution">
    <text evidence="3">The sequence shown here is derived from an EMBL/GenBank/DDBJ whole genome shotgun (WGS) entry which is preliminary data.</text>
</comment>
<evidence type="ECO:0000313" key="3">
    <source>
        <dbReference type="EMBL" id="GAA0273002.1"/>
    </source>
</evidence>
<name>A0ABN0V3J6_9ACTN</name>
<feature type="domain" description="Methyltransferase type 12" evidence="2">
    <location>
        <begin position="46"/>
        <end position="140"/>
    </location>
</feature>
<feature type="region of interest" description="Disordered" evidence="1">
    <location>
        <begin position="193"/>
        <end position="279"/>
    </location>
</feature>
<dbReference type="Gene3D" id="3.40.50.150">
    <property type="entry name" value="Vaccinia Virus protein VP39"/>
    <property type="match status" value="1"/>
</dbReference>
<sequence length="279" mass="30714">MGYTVREQWHRHYADGHGFRPLGDAERALLAEHAPVPAPEHGGRALDVGCGTGELAVHLASLGYAVDAVDYADSALERARARDTEGGVRWLRLDVERDDPAALHPAGYDLITLRLAYAFLRDRDRVLRSLGERLRAGGALVVITPTADRTPAERRDIALDEDEIARLRAGWARSTRREAEGLAVLVLRHPRARDTAVAGPRPYPGRENVPLPPPAPHEPEHQQAAGNRHRQVDRQRLGHPVPARPPRGAQEHPEEDEQTDDQPGRERGGTAHGGLLPHQ</sequence>
<dbReference type="SUPFAM" id="SSF53335">
    <property type="entry name" value="S-adenosyl-L-methionine-dependent methyltransferases"/>
    <property type="match status" value="1"/>
</dbReference>
<reference evidence="3 4" key="1">
    <citation type="journal article" date="2019" name="Int. J. Syst. Evol. Microbiol.">
        <title>The Global Catalogue of Microorganisms (GCM) 10K type strain sequencing project: providing services to taxonomists for standard genome sequencing and annotation.</title>
        <authorList>
            <consortium name="The Broad Institute Genomics Platform"/>
            <consortium name="The Broad Institute Genome Sequencing Center for Infectious Disease"/>
            <person name="Wu L."/>
            <person name="Ma J."/>
        </authorList>
    </citation>
    <scope>NUCLEOTIDE SEQUENCE [LARGE SCALE GENOMIC DNA]</scope>
    <source>
        <strain evidence="3 4">JCM 4505</strain>
    </source>
</reference>
<protein>
    <recommendedName>
        <fullName evidence="2">Methyltransferase type 12 domain-containing protein</fullName>
    </recommendedName>
</protein>
<dbReference type="Pfam" id="PF08242">
    <property type="entry name" value="Methyltransf_12"/>
    <property type="match status" value="1"/>
</dbReference>